<dbReference type="Gene3D" id="3.30.420.10">
    <property type="entry name" value="Ribonuclease H-like superfamily/Ribonuclease H"/>
    <property type="match status" value="1"/>
</dbReference>
<evidence type="ECO:0000313" key="2">
    <source>
        <dbReference type="EMBL" id="PKK57809.1"/>
    </source>
</evidence>
<protein>
    <recommendedName>
        <fullName evidence="1">RNase H type-1 domain-containing protein</fullName>
    </recommendedName>
</protein>
<evidence type="ECO:0000259" key="1">
    <source>
        <dbReference type="PROSITE" id="PS50879"/>
    </source>
</evidence>
<organism evidence="2 3">
    <name type="scientific">Rhizophagus irregularis</name>
    <dbReference type="NCBI Taxonomy" id="588596"/>
    <lineage>
        <taxon>Eukaryota</taxon>
        <taxon>Fungi</taxon>
        <taxon>Fungi incertae sedis</taxon>
        <taxon>Mucoromycota</taxon>
        <taxon>Glomeromycotina</taxon>
        <taxon>Glomeromycetes</taxon>
        <taxon>Glomerales</taxon>
        <taxon>Glomeraceae</taxon>
        <taxon>Rhizophagus</taxon>
    </lineage>
</organism>
<name>A0A2N1M853_9GLOM</name>
<dbReference type="GO" id="GO:0004523">
    <property type="term" value="F:RNA-DNA hybrid ribonuclease activity"/>
    <property type="evidence" value="ECO:0007669"/>
    <property type="project" value="InterPro"/>
</dbReference>
<reference evidence="2 3" key="1">
    <citation type="submission" date="2016-04" db="EMBL/GenBank/DDBJ databases">
        <title>Genome analyses suggest a sexual origin of heterokaryosis in a supposedly ancient asexual fungus.</title>
        <authorList>
            <person name="Ropars J."/>
            <person name="Sedzielewska K."/>
            <person name="Noel J."/>
            <person name="Charron P."/>
            <person name="Farinelli L."/>
            <person name="Marton T."/>
            <person name="Kruger M."/>
            <person name="Pelin A."/>
            <person name="Brachmann A."/>
            <person name="Corradi N."/>
        </authorList>
    </citation>
    <scope>NUCLEOTIDE SEQUENCE [LARGE SCALE GENOMIC DNA]</scope>
    <source>
        <strain evidence="2 3">C2</strain>
    </source>
</reference>
<dbReference type="PROSITE" id="PS50879">
    <property type="entry name" value="RNASE_H_1"/>
    <property type="match status" value="1"/>
</dbReference>
<accession>A0A2N1M853</accession>
<dbReference type="Pfam" id="PF00075">
    <property type="entry name" value="RNase_H"/>
    <property type="match status" value="1"/>
</dbReference>
<dbReference type="InterPro" id="IPR036397">
    <property type="entry name" value="RNaseH_sf"/>
</dbReference>
<dbReference type="SUPFAM" id="SSF53098">
    <property type="entry name" value="Ribonuclease H-like"/>
    <property type="match status" value="1"/>
</dbReference>
<dbReference type="GO" id="GO:0003676">
    <property type="term" value="F:nucleic acid binding"/>
    <property type="evidence" value="ECO:0007669"/>
    <property type="project" value="InterPro"/>
</dbReference>
<proteinExistence type="predicted"/>
<comment type="caution">
    <text evidence="2">The sequence shown here is derived from an EMBL/GenBank/DDBJ whole genome shotgun (WGS) entry which is preliminary data.</text>
</comment>
<evidence type="ECO:0000313" key="3">
    <source>
        <dbReference type="Proteomes" id="UP000233469"/>
    </source>
</evidence>
<feature type="domain" description="RNase H type-1" evidence="1">
    <location>
        <begin position="87"/>
        <end position="211"/>
    </location>
</feature>
<dbReference type="Proteomes" id="UP000233469">
    <property type="component" value="Unassembled WGS sequence"/>
</dbReference>
<dbReference type="AlphaFoldDB" id="A0A2N1M853"/>
<sequence length="238" mass="27372">MQQDHMLTFEQINKKVSKYQTDSDTRIIKNIIETRSYSQLQQNVEYGPSYIQVLDYDTALIQNTLVNNEAIIQYIALLQQIRSTFNLSDMINIYTDDSLTNRFNNSSNTFTKYMELGAILSATLVLQTEQKANILTDSQAAIDSINYIRTNLINGKNKTRIWCKCNNYSIVSCIINLIDSKRLELKLVKVKGHSGVKGNEKADRMAKNDTKKVTSLQKLNIFNQYRIDIVKFILTVSF</sequence>
<dbReference type="VEuPathDB" id="FungiDB:RhiirA1_478661"/>
<dbReference type="EMBL" id="LLXL01004070">
    <property type="protein sequence ID" value="PKK57809.1"/>
    <property type="molecule type" value="Genomic_DNA"/>
</dbReference>
<gene>
    <name evidence="2" type="ORF">RhiirC2_797367</name>
</gene>
<reference evidence="2 3" key="2">
    <citation type="submission" date="2017-10" db="EMBL/GenBank/DDBJ databases">
        <title>Extensive intraspecific genome diversity in a model arbuscular mycorrhizal fungus.</title>
        <authorList>
            <person name="Chen E.C.H."/>
            <person name="Morin E."/>
            <person name="Baudet D."/>
            <person name="Noel J."/>
            <person name="Ndikumana S."/>
            <person name="Charron P."/>
            <person name="St-Onge C."/>
            <person name="Giorgi J."/>
            <person name="Grigoriev I.V."/>
            <person name="Roux C."/>
            <person name="Martin F.M."/>
            <person name="Corradi N."/>
        </authorList>
    </citation>
    <scope>NUCLEOTIDE SEQUENCE [LARGE SCALE GENOMIC DNA]</scope>
    <source>
        <strain evidence="2 3">C2</strain>
    </source>
</reference>
<dbReference type="InterPro" id="IPR012337">
    <property type="entry name" value="RNaseH-like_sf"/>
</dbReference>
<dbReference type="InterPro" id="IPR002156">
    <property type="entry name" value="RNaseH_domain"/>
</dbReference>